<evidence type="ECO:0000313" key="2">
    <source>
        <dbReference type="Proteomes" id="UP000092460"/>
    </source>
</evidence>
<proteinExistence type="predicted"/>
<dbReference type="EMBL" id="JXJN01007422">
    <property type="status" value="NOT_ANNOTATED_CDS"/>
    <property type="molecule type" value="Genomic_DNA"/>
</dbReference>
<dbReference type="EnsemblMetazoa" id="GPPI016422-RA">
    <property type="protein sequence ID" value="GPPI016422-PA"/>
    <property type="gene ID" value="GPPI016422"/>
</dbReference>
<dbReference type="AlphaFoldDB" id="A0A1B0B254"/>
<dbReference type="Proteomes" id="UP000092460">
    <property type="component" value="Unassembled WGS sequence"/>
</dbReference>
<evidence type="ECO:0000313" key="1">
    <source>
        <dbReference type="EnsemblMetazoa" id="GPPI016422-PA"/>
    </source>
</evidence>
<reference evidence="1" key="2">
    <citation type="submission" date="2020-05" db="UniProtKB">
        <authorList>
            <consortium name="EnsemblMetazoa"/>
        </authorList>
    </citation>
    <scope>IDENTIFICATION</scope>
    <source>
        <strain evidence="1">IAEA</strain>
    </source>
</reference>
<name>A0A1B0B254_9MUSC</name>
<keyword evidence="2" id="KW-1185">Reference proteome</keyword>
<organism evidence="1 2">
    <name type="scientific">Glossina palpalis gambiensis</name>
    <dbReference type="NCBI Taxonomy" id="67801"/>
    <lineage>
        <taxon>Eukaryota</taxon>
        <taxon>Metazoa</taxon>
        <taxon>Ecdysozoa</taxon>
        <taxon>Arthropoda</taxon>
        <taxon>Hexapoda</taxon>
        <taxon>Insecta</taxon>
        <taxon>Pterygota</taxon>
        <taxon>Neoptera</taxon>
        <taxon>Endopterygota</taxon>
        <taxon>Diptera</taxon>
        <taxon>Brachycera</taxon>
        <taxon>Muscomorpha</taxon>
        <taxon>Hippoboscoidea</taxon>
        <taxon>Glossinidae</taxon>
        <taxon>Glossina</taxon>
    </lineage>
</organism>
<sequence length="142" mass="16658">MCQDKIIIINAHGFYSANKFILKEVCISDFDSQIKNFIIQPPFKYSKLMTKDRITNNWLYKHFHGLQWDDGNSTLTDVKEYLKSSIEKHTQNPTVYVKGLEKLKWVKTLIGKEICILNLDDLNCSNINTLYKSDTNLFQFNK</sequence>
<reference evidence="2" key="1">
    <citation type="submission" date="2015-01" db="EMBL/GenBank/DDBJ databases">
        <authorList>
            <person name="Aksoy S."/>
            <person name="Warren W."/>
            <person name="Wilson R.K."/>
        </authorList>
    </citation>
    <scope>NUCLEOTIDE SEQUENCE [LARGE SCALE GENOMIC DNA]</scope>
    <source>
        <strain evidence="2">IAEA</strain>
    </source>
</reference>
<accession>A0A1B0B254</accession>
<protein>
    <submittedName>
        <fullName evidence="1">Uncharacterized protein</fullName>
    </submittedName>
</protein>
<dbReference type="STRING" id="67801.A0A1B0B254"/>
<dbReference type="VEuPathDB" id="VectorBase:GPPI016422"/>